<evidence type="ECO:0000313" key="2">
    <source>
        <dbReference type="Proteomes" id="UP000314294"/>
    </source>
</evidence>
<accession>A0A4Z2G690</accession>
<dbReference type="AlphaFoldDB" id="A0A4Z2G690"/>
<organism evidence="1 2">
    <name type="scientific">Liparis tanakae</name>
    <name type="common">Tanaka's snailfish</name>
    <dbReference type="NCBI Taxonomy" id="230148"/>
    <lineage>
        <taxon>Eukaryota</taxon>
        <taxon>Metazoa</taxon>
        <taxon>Chordata</taxon>
        <taxon>Craniata</taxon>
        <taxon>Vertebrata</taxon>
        <taxon>Euteleostomi</taxon>
        <taxon>Actinopterygii</taxon>
        <taxon>Neopterygii</taxon>
        <taxon>Teleostei</taxon>
        <taxon>Neoteleostei</taxon>
        <taxon>Acanthomorphata</taxon>
        <taxon>Eupercaria</taxon>
        <taxon>Perciformes</taxon>
        <taxon>Cottioidei</taxon>
        <taxon>Cottales</taxon>
        <taxon>Liparidae</taxon>
        <taxon>Liparis</taxon>
    </lineage>
</organism>
<protein>
    <submittedName>
        <fullName evidence="1">Uncharacterized protein</fullName>
    </submittedName>
</protein>
<dbReference type="EMBL" id="SRLO01000703">
    <property type="protein sequence ID" value="TNN48294.1"/>
    <property type="molecule type" value="Genomic_DNA"/>
</dbReference>
<dbReference type="Proteomes" id="UP000314294">
    <property type="component" value="Unassembled WGS sequence"/>
</dbReference>
<evidence type="ECO:0000313" key="1">
    <source>
        <dbReference type="EMBL" id="TNN48294.1"/>
    </source>
</evidence>
<keyword evidence="2" id="KW-1185">Reference proteome</keyword>
<proteinExistence type="predicted"/>
<comment type="caution">
    <text evidence="1">The sequence shown here is derived from an EMBL/GenBank/DDBJ whole genome shotgun (WGS) entry which is preliminary data.</text>
</comment>
<name>A0A4Z2G690_9TELE</name>
<reference evidence="1 2" key="1">
    <citation type="submission" date="2019-03" db="EMBL/GenBank/DDBJ databases">
        <title>First draft genome of Liparis tanakae, snailfish: a comprehensive survey of snailfish specific genes.</title>
        <authorList>
            <person name="Kim W."/>
            <person name="Song I."/>
            <person name="Jeong J.-H."/>
            <person name="Kim D."/>
            <person name="Kim S."/>
            <person name="Ryu S."/>
            <person name="Song J.Y."/>
            <person name="Lee S.K."/>
        </authorList>
    </citation>
    <scope>NUCLEOTIDE SEQUENCE [LARGE SCALE GENOMIC DNA]</scope>
    <source>
        <tissue evidence="1">Muscle</tissue>
    </source>
</reference>
<gene>
    <name evidence="1" type="ORF">EYF80_041504</name>
</gene>
<sequence length="67" mass="7318">MQRTPAKTNTSPPARPMLDLFSLSLEKKLVQRAPTTVSPRATALTAMETQIRAREACSSCGRARTES</sequence>